<gene>
    <name evidence="2" type="ORF">QE152_g30282</name>
</gene>
<sequence length="107" mass="12871">MKRKQCTAIRRQGTKIPRNTSDEVRQKAREEYSQKTKELRKLIRKAKTEHWKSLCNELNTDIWWDGYSIVVKAVKNLVPYQLPDMERRNILRELLPPPSSDTNYRER</sequence>
<dbReference type="EMBL" id="JASPKY010000404">
    <property type="protein sequence ID" value="KAK9701917.1"/>
    <property type="molecule type" value="Genomic_DNA"/>
</dbReference>
<name>A0AAW1JFJ3_POPJA</name>
<protein>
    <submittedName>
        <fullName evidence="2">Uncharacterized protein</fullName>
    </submittedName>
</protein>
<feature type="compositionally biased region" description="Basic and acidic residues" evidence="1">
    <location>
        <begin position="20"/>
        <end position="29"/>
    </location>
</feature>
<evidence type="ECO:0000313" key="2">
    <source>
        <dbReference type="EMBL" id="KAK9701917.1"/>
    </source>
</evidence>
<dbReference type="AlphaFoldDB" id="A0AAW1JFJ3"/>
<evidence type="ECO:0000256" key="1">
    <source>
        <dbReference type="SAM" id="MobiDB-lite"/>
    </source>
</evidence>
<reference evidence="2 3" key="1">
    <citation type="journal article" date="2024" name="BMC Genomics">
        <title>De novo assembly and annotation of Popillia japonica's genome with initial clues to its potential as an invasive pest.</title>
        <authorList>
            <person name="Cucini C."/>
            <person name="Boschi S."/>
            <person name="Funari R."/>
            <person name="Cardaioli E."/>
            <person name="Iannotti N."/>
            <person name="Marturano G."/>
            <person name="Paoli F."/>
            <person name="Bruttini M."/>
            <person name="Carapelli A."/>
            <person name="Frati F."/>
            <person name="Nardi F."/>
        </authorList>
    </citation>
    <scope>NUCLEOTIDE SEQUENCE [LARGE SCALE GENOMIC DNA]</scope>
    <source>
        <strain evidence="2">DMR45628</strain>
    </source>
</reference>
<comment type="caution">
    <text evidence="2">The sequence shown here is derived from an EMBL/GenBank/DDBJ whole genome shotgun (WGS) entry which is preliminary data.</text>
</comment>
<accession>A0AAW1JFJ3</accession>
<proteinExistence type="predicted"/>
<organism evidence="2 3">
    <name type="scientific">Popillia japonica</name>
    <name type="common">Japanese beetle</name>
    <dbReference type="NCBI Taxonomy" id="7064"/>
    <lineage>
        <taxon>Eukaryota</taxon>
        <taxon>Metazoa</taxon>
        <taxon>Ecdysozoa</taxon>
        <taxon>Arthropoda</taxon>
        <taxon>Hexapoda</taxon>
        <taxon>Insecta</taxon>
        <taxon>Pterygota</taxon>
        <taxon>Neoptera</taxon>
        <taxon>Endopterygota</taxon>
        <taxon>Coleoptera</taxon>
        <taxon>Polyphaga</taxon>
        <taxon>Scarabaeiformia</taxon>
        <taxon>Scarabaeidae</taxon>
        <taxon>Rutelinae</taxon>
        <taxon>Popillia</taxon>
    </lineage>
</organism>
<dbReference type="Proteomes" id="UP001458880">
    <property type="component" value="Unassembled WGS sequence"/>
</dbReference>
<feature type="region of interest" description="Disordered" evidence="1">
    <location>
        <begin position="1"/>
        <end position="29"/>
    </location>
</feature>
<keyword evidence="3" id="KW-1185">Reference proteome</keyword>
<evidence type="ECO:0000313" key="3">
    <source>
        <dbReference type="Proteomes" id="UP001458880"/>
    </source>
</evidence>